<evidence type="ECO:0000256" key="2">
    <source>
        <dbReference type="SAM" id="MobiDB-lite"/>
    </source>
</evidence>
<keyword evidence="4" id="KW-1185">Reference proteome</keyword>
<evidence type="ECO:0008006" key="5">
    <source>
        <dbReference type="Google" id="ProtNLM"/>
    </source>
</evidence>
<feature type="compositionally biased region" description="Pro residues" evidence="2">
    <location>
        <begin position="549"/>
        <end position="558"/>
    </location>
</feature>
<organism evidence="3 4">
    <name type="scientific">Pelagomonas calceolata</name>
    <dbReference type="NCBI Taxonomy" id="35677"/>
    <lineage>
        <taxon>Eukaryota</taxon>
        <taxon>Sar</taxon>
        <taxon>Stramenopiles</taxon>
        <taxon>Ochrophyta</taxon>
        <taxon>Pelagophyceae</taxon>
        <taxon>Pelagomonadales</taxon>
        <taxon>Pelagomonadaceae</taxon>
        <taxon>Pelagomonas</taxon>
    </lineage>
</organism>
<dbReference type="Proteomes" id="UP000789595">
    <property type="component" value="Unassembled WGS sequence"/>
</dbReference>
<reference evidence="3" key="1">
    <citation type="submission" date="2021-11" db="EMBL/GenBank/DDBJ databases">
        <authorList>
            <consortium name="Genoscope - CEA"/>
            <person name="William W."/>
        </authorList>
    </citation>
    <scope>NUCLEOTIDE SEQUENCE</scope>
</reference>
<evidence type="ECO:0000256" key="1">
    <source>
        <dbReference type="SAM" id="Coils"/>
    </source>
</evidence>
<feature type="region of interest" description="Disordered" evidence="2">
    <location>
        <begin position="1"/>
        <end position="26"/>
    </location>
</feature>
<dbReference type="AlphaFoldDB" id="A0A8J2T260"/>
<evidence type="ECO:0000313" key="3">
    <source>
        <dbReference type="EMBL" id="CAH0379126.1"/>
    </source>
</evidence>
<gene>
    <name evidence="3" type="ORF">PECAL_6P07270</name>
</gene>
<evidence type="ECO:0000313" key="4">
    <source>
        <dbReference type="Proteomes" id="UP000789595"/>
    </source>
</evidence>
<dbReference type="PRINTS" id="PR01217">
    <property type="entry name" value="PRICHEXTENSN"/>
</dbReference>
<feature type="region of interest" description="Disordered" evidence="2">
    <location>
        <begin position="198"/>
        <end position="221"/>
    </location>
</feature>
<keyword evidence="1" id="KW-0175">Coiled coil</keyword>
<feature type="coiled-coil region" evidence="1">
    <location>
        <begin position="232"/>
        <end position="260"/>
    </location>
</feature>
<accession>A0A8J2T260</accession>
<sequence>MLNGRAQGRRANTTPTKQKNGHGDSHAFMSQLRDHVRRHGPLLGSRSDDFFKQLPDDVHHPRPLKRHIQQQAASYGMRFEDRQPPDGWVVELVPDGRQSSDEQTICTALAAWILSRNDKRMRSGEIDQFYIQHKSLPRKKGVSWLNDDLLEKYGLRRHIPKGDKSFFYIEAIPKSVTPKPLNSPWSLVAAGAKTEPPLGSDPVYDPTSARRPIGAIGAPRIDHEAERREAFLAEQRRLQAQAQAERELLLQREREEAERRRVAQAQSEEASLALARRLMAEDAAALGQRAEPEFQSVSSQPKQRSARQEEASASSSAFDPVPSVHVARRRTDAFVSSHGVDASACAALRALPPLEQVRLVRRLEKGRSADGFQNWSALVLSATKKRDNFAALAKELKTLEPALCRVADRYALTSQTVHALSQLAKHDQTKIGHRLDEPGYVDNVANVEGFVARCFRQRDVVRALLREDRHGRCLEPELTVAIRALAVELDERCVRKLRALPSNKQRHAAACLEVIDFAGIANASGFVSAAVDKGTLFERAPEPPEKPVVAPPPPPKPAQQPKAWAAPAPAPEPPIIQKAPGPAWGAVGRAPGADRAPPPEPPPARAPPAMAPPPARAAPGPPAPVGPPGAGRPAPVGAPGAPPAPARAPGAAWGAVGPPPPPRRPEPDPRIAPPAWGAPEPPPAWGSNGPPPPPPQQSKAPGFDRAIGGGNAFASAWEPGRLVQTPRSPPRDLAPPGLPRSPISPPLQPRASPMSSPLGAPPPGLHGDDYIPPNLVDVPRPSDAIPEGLVDVQRRSNCALDAIVAVLCRCPTFVRAAGRPSQGDSRALRALDASLQAAERGANSDAAVDALREALASSGDDTVIRAELKTRGAHLDVAEVLGEVVNVARPSAQQALRTRGRVSQQACRRCGHFNDDFVDDVELNELARSAPAAALVHAAETNGSLERVYLEAHAHAPKTCDKCRAPQACDVDVLLEQSARALVLSVGWPSSNVSSDDVLALLAFVGRSGARDCGRAGAIWPDRVFAAAGNNARPLDLLAVVVFQNAHYTAFVRSPDGADAWTHHDRQARIHVGAWTDVVRRCATATSPMLPYLLVYDELVAADPTAIFDSLRI</sequence>
<feature type="compositionally biased region" description="Low complexity" evidence="2">
    <location>
        <begin position="575"/>
        <end position="595"/>
    </location>
</feature>
<comment type="caution">
    <text evidence="3">The sequence shown here is derived from an EMBL/GenBank/DDBJ whole genome shotgun (WGS) entry which is preliminary data.</text>
</comment>
<proteinExistence type="predicted"/>
<dbReference type="OrthoDB" id="1546519at2759"/>
<name>A0A8J2T260_9STRA</name>
<protein>
    <recommendedName>
        <fullName evidence="5">USP domain-containing protein</fullName>
    </recommendedName>
</protein>
<feature type="compositionally biased region" description="Pro residues" evidence="2">
    <location>
        <begin position="732"/>
        <end position="748"/>
    </location>
</feature>
<feature type="region of interest" description="Disordered" evidence="2">
    <location>
        <begin position="538"/>
        <end position="770"/>
    </location>
</feature>
<feature type="region of interest" description="Disordered" evidence="2">
    <location>
        <begin position="287"/>
        <end position="318"/>
    </location>
</feature>
<feature type="compositionally biased region" description="Pro residues" evidence="2">
    <location>
        <begin position="679"/>
        <end position="696"/>
    </location>
</feature>
<feature type="compositionally biased region" description="Pro residues" evidence="2">
    <location>
        <begin position="596"/>
        <end position="627"/>
    </location>
</feature>
<feature type="compositionally biased region" description="Low complexity" evidence="2">
    <location>
        <begin position="647"/>
        <end position="656"/>
    </location>
</feature>
<dbReference type="EMBL" id="CAKKNE010000006">
    <property type="protein sequence ID" value="CAH0379126.1"/>
    <property type="molecule type" value="Genomic_DNA"/>
</dbReference>